<reference evidence="3" key="1">
    <citation type="journal article" date="2019" name="Int. J. Syst. Evol. Microbiol.">
        <title>The Global Catalogue of Microorganisms (GCM) 10K type strain sequencing project: providing services to taxonomists for standard genome sequencing and annotation.</title>
        <authorList>
            <consortium name="The Broad Institute Genomics Platform"/>
            <consortium name="The Broad Institute Genome Sequencing Center for Infectious Disease"/>
            <person name="Wu L."/>
            <person name="Ma J."/>
        </authorList>
    </citation>
    <scope>NUCLEOTIDE SEQUENCE [LARGE SCALE GENOMIC DNA]</scope>
    <source>
        <strain evidence="3">WYCCWR 12678</strain>
    </source>
</reference>
<protein>
    <submittedName>
        <fullName evidence="2">SET domain-containing protein</fullName>
        <ecNumber evidence="2">2.1.1.-</ecNumber>
    </submittedName>
</protein>
<feature type="domain" description="SET" evidence="1">
    <location>
        <begin position="4"/>
        <end position="112"/>
    </location>
</feature>
<dbReference type="InterPro" id="IPR046341">
    <property type="entry name" value="SET_dom_sf"/>
</dbReference>
<dbReference type="EC" id="2.1.1.-" evidence="2"/>
<dbReference type="SUPFAM" id="SSF82199">
    <property type="entry name" value="SET domain"/>
    <property type="match status" value="1"/>
</dbReference>
<dbReference type="RefSeq" id="WP_380028630.1">
    <property type="nucleotide sequence ID" value="NZ_JBHSHC010000142.1"/>
</dbReference>
<evidence type="ECO:0000313" key="3">
    <source>
        <dbReference type="Proteomes" id="UP001596002"/>
    </source>
</evidence>
<sequence length="206" mass="24237">MIHPHTELRYINEKIGFGVFAAKFIPKGTITWVLDELDQILDPSYVASLDPDRRKLITKYSYRNQEGKYILCWDLGRFVNHSFHANSVGTAYDFEIAVRDIYPGEEITNDYGSLNLDEPFDCFPEEGTDRTCVMPDDLLRFYEEWDQKALDAFRYFNQVEQPLAHLIRPECKEKVKMAADRQVLIDSIRSTYYDRSSINNTRWTLR</sequence>
<comment type="caution">
    <text evidence="2">The sequence shown here is derived from an EMBL/GenBank/DDBJ whole genome shotgun (WGS) entry which is preliminary data.</text>
</comment>
<proteinExistence type="predicted"/>
<dbReference type="GO" id="GO:0008168">
    <property type="term" value="F:methyltransferase activity"/>
    <property type="evidence" value="ECO:0007669"/>
    <property type="project" value="UniProtKB-KW"/>
</dbReference>
<accession>A0ABV9QAW1</accession>
<keyword evidence="2" id="KW-0489">Methyltransferase</keyword>
<organism evidence="2 3">
    <name type="scientific">Effusibacillus consociatus</name>
    <dbReference type="NCBI Taxonomy" id="1117041"/>
    <lineage>
        <taxon>Bacteria</taxon>
        <taxon>Bacillati</taxon>
        <taxon>Bacillota</taxon>
        <taxon>Bacilli</taxon>
        <taxon>Bacillales</taxon>
        <taxon>Alicyclobacillaceae</taxon>
        <taxon>Effusibacillus</taxon>
    </lineage>
</organism>
<dbReference type="EMBL" id="JBHSHC010000142">
    <property type="protein sequence ID" value="MFC4769760.1"/>
    <property type="molecule type" value="Genomic_DNA"/>
</dbReference>
<evidence type="ECO:0000313" key="2">
    <source>
        <dbReference type="EMBL" id="MFC4769760.1"/>
    </source>
</evidence>
<dbReference type="GO" id="GO:0032259">
    <property type="term" value="P:methylation"/>
    <property type="evidence" value="ECO:0007669"/>
    <property type="project" value="UniProtKB-KW"/>
</dbReference>
<dbReference type="CDD" id="cd08161">
    <property type="entry name" value="SET"/>
    <property type="match status" value="1"/>
</dbReference>
<dbReference type="Proteomes" id="UP001596002">
    <property type="component" value="Unassembled WGS sequence"/>
</dbReference>
<keyword evidence="2" id="KW-0808">Transferase</keyword>
<dbReference type="Gene3D" id="2.170.270.10">
    <property type="entry name" value="SET domain"/>
    <property type="match status" value="1"/>
</dbReference>
<dbReference type="InterPro" id="IPR001214">
    <property type="entry name" value="SET_dom"/>
</dbReference>
<dbReference type="Pfam" id="PF00856">
    <property type="entry name" value="SET"/>
    <property type="match status" value="1"/>
</dbReference>
<gene>
    <name evidence="2" type="ORF">ACFO8Q_20825</name>
</gene>
<evidence type="ECO:0000259" key="1">
    <source>
        <dbReference type="PROSITE" id="PS50280"/>
    </source>
</evidence>
<dbReference type="PROSITE" id="PS50280">
    <property type="entry name" value="SET"/>
    <property type="match status" value="1"/>
</dbReference>
<keyword evidence="3" id="KW-1185">Reference proteome</keyword>
<name>A0ABV9QAW1_9BACL</name>